<dbReference type="Pfam" id="PF13439">
    <property type="entry name" value="Glyco_transf_4"/>
    <property type="match status" value="1"/>
</dbReference>
<protein>
    <recommendedName>
        <fullName evidence="1">Glycosyltransferase subfamily 4-like N-terminal domain-containing protein</fullName>
    </recommendedName>
</protein>
<proteinExistence type="predicted"/>
<dbReference type="Proteomes" id="UP001055057">
    <property type="component" value="Unassembled WGS sequence"/>
</dbReference>
<evidence type="ECO:0000313" key="2">
    <source>
        <dbReference type="EMBL" id="GJE62809.1"/>
    </source>
</evidence>
<dbReference type="EMBL" id="BPRB01000422">
    <property type="protein sequence ID" value="GJE62809.1"/>
    <property type="molecule type" value="Genomic_DNA"/>
</dbReference>
<reference evidence="2" key="2">
    <citation type="submission" date="2021-08" db="EMBL/GenBank/DDBJ databases">
        <authorList>
            <person name="Tani A."/>
            <person name="Ola A."/>
            <person name="Ogura Y."/>
            <person name="Katsura K."/>
            <person name="Hayashi T."/>
        </authorList>
    </citation>
    <scope>NUCLEOTIDE SEQUENCE</scope>
    <source>
        <strain evidence="2">DSM 23632</strain>
    </source>
</reference>
<reference evidence="2" key="1">
    <citation type="journal article" date="2021" name="Front. Microbiol.">
        <title>Comprehensive Comparative Genomics and Phenotyping of Methylobacterium Species.</title>
        <authorList>
            <person name="Alessa O."/>
            <person name="Ogura Y."/>
            <person name="Fujitani Y."/>
            <person name="Takami H."/>
            <person name="Hayashi T."/>
            <person name="Sahin N."/>
            <person name="Tani A."/>
        </authorList>
    </citation>
    <scope>NUCLEOTIDE SEQUENCE</scope>
    <source>
        <strain evidence="2">DSM 23632</strain>
    </source>
</reference>
<gene>
    <name evidence="2" type="ORF">MPOCJGCO_4945</name>
</gene>
<name>A0ABQ4U760_9HYPH</name>
<dbReference type="InterPro" id="IPR028098">
    <property type="entry name" value="Glyco_trans_4-like_N"/>
</dbReference>
<organism evidence="2 3">
    <name type="scientific">Methylobacterium trifolii</name>
    <dbReference type="NCBI Taxonomy" id="1003092"/>
    <lineage>
        <taxon>Bacteria</taxon>
        <taxon>Pseudomonadati</taxon>
        <taxon>Pseudomonadota</taxon>
        <taxon>Alphaproteobacteria</taxon>
        <taxon>Hyphomicrobiales</taxon>
        <taxon>Methylobacteriaceae</taxon>
        <taxon>Methylobacterium</taxon>
    </lineage>
</organism>
<keyword evidence="3" id="KW-1185">Reference proteome</keyword>
<sequence>MDLALALRGAGHRVAIYSPRLGHFAREIMARGVPVTNRIDRIGFVPDIIHGSHTIAVLPGLIRFPKAPAIFVCHDSSSPFDAPILLSRVGAYVAIDAACVERLVVDGIPEDRIVLLPNGVDLEAIAARQNFAPKPVRALAIVKASPNWIQFVETACASAGLELDVVGPGVGRTVGDLPERISRADIVFAHSRSAVEAASSGAAVVICDERGFGGLIGPDEAQRFPNSPLGRRIFQEPVTVAALERAIAAYNPDDARIVCEIVRERLSLDGVRAQYEAVYQRAMAEARPSKVDSNSDDAELAAVTAGWMVGSAEFEALHRRLDAVASQEATIAEWFDSHAARMLDDPRRLSLGTNASDLVRFLCVKGWSYPETWGIWSDGPQAILRIPASLVRLWGGVRILCLHAFPADHDEKDTRRVCVIIDGGPQDEWAFANPAKAGFTSKTLRFPGRTDAVQVAFRILDPVDTPAFDPNPRRLGMGILALEAPGTTS</sequence>
<feature type="domain" description="Glycosyltransferase subfamily 4-like N-terminal" evidence="1">
    <location>
        <begin position="2"/>
        <end position="123"/>
    </location>
</feature>
<evidence type="ECO:0000259" key="1">
    <source>
        <dbReference type="Pfam" id="PF13439"/>
    </source>
</evidence>
<evidence type="ECO:0000313" key="3">
    <source>
        <dbReference type="Proteomes" id="UP001055057"/>
    </source>
</evidence>
<dbReference type="Gene3D" id="3.40.50.2000">
    <property type="entry name" value="Glycogen Phosphorylase B"/>
    <property type="match status" value="1"/>
</dbReference>
<dbReference type="SUPFAM" id="SSF53756">
    <property type="entry name" value="UDP-Glycosyltransferase/glycogen phosphorylase"/>
    <property type="match status" value="1"/>
</dbReference>
<accession>A0ABQ4U760</accession>
<comment type="caution">
    <text evidence="2">The sequence shown here is derived from an EMBL/GenBank/DDBJ whole genome shotgun (WGS) entry which is preliminary data.</text>
</comment>